<accession>A0A6N8U7A5</accession>
<proteinExistence type="predicted"/>
<dbReference type="SUPFAM" id="SSF49299">
    <property type="entry name" value="PKD domain"/>
    <property type="match status" value="1"/>
</dbReference>
<feature type="domain" description="Pesticidal crystal protein Cry22Aa Ig-like" evidence="1">
    <location>
        <begin position="393"/>
        <end position="444"/>
    </location>
</feature>
<protein>
    <submittedName>
        <fullName evidence="2">DUF5011 domain-containing protein</fullName>
    </submittedName>
</protein>
<sequence>MKLILKFIMMFLCSFFTIFLYGVNVKAITKTEMPYEVMQIQAGTTGFEITGWGFIADSQHYSGSGTHSFALILEDGMQRKRIEASFTSIDQTELMRVQGVRRCGNNEYRVSSDYCYYDYKNVGFKAIIPYRELDMNRSYQVSLEFYAKQINRREQIPLYFPTAAPFVHRNQEFEYRAISALSATQLRVSYYGTFVRPLPGDKSKYYYTKNVCSYGYGNQLFFENNTKYLNIFENRRVANTTYYRLAVQEAGCERNRRVVREGRTIAPAWIPSSFVEYSGKALTIETAIRNHPPIITIHQHPIIEEKDVETFDPMRYVSAYDQEEGDLTSKIIKSGEIANKDGTYPILFTVTDKYGATDSKTMTVTVTKPANTPPILHAYDKTIFQYDPFNYLEDVTAEDREDGNLNQKITYSGHVDTSKVGGYEVLYQVRDSQNETASKRVKIQVIKNPRERIRYFSVRKPWYKEKIPLNWKSKEAILIDQLKNRYPYAESVFHS</sequence>
<dbReference type="InterPro" id="IPR035986">
    <property type="entry name" value="PKD_dom_sf"/>
</dbReference>
<reference evidence="2 3" key="1">
    <citation type="submission" date="2019-12" db="EMBL/GenBank/DDBJ databases">
        <authorList>
            <person name="Yang R."/>
        </authorList>
    </citation>
    <scope>NUCLEOTIDE SEQUENCE [LARGE SCALE GENOMIC DNA]</scope>
    <source>
        <strain evidence="2 3">DONG20-135</strain>
    </source>
</reference>
<organism evidence="2 3">
    <name type="scientific">Copranaerobaculum intestinale</name>
    <dbReference type="NCBI Taxonomy" id="2692629"/>
    <lineage>
        <taxon>Bacteria</taxon>
        <taxon>Bacillati</taxon>
        <taxon>Bacillota</taxon>
        <taxon>Erysipelotrichia</taxon>
        <taxon>Erysipelotrichales</taxon>
        <taxon>Erysipelotrichaceae</taxon>
        <taxon>Copranaerobaculum</taxon>
    </lineage>
</organism>
<dbReference type="Gene3D" id="2.60.40.10">
    <property type="entry name" value="Immunoglobulins"/>
    <property type="match status" value="2"/>
</dbReference>
<dbReference type="AlphaFoldDB" id="A0A6N8U7A5"/>
<dbReference type="Pfam" id="PF16403">
    <property type="entry name" value="Bact_surface_Ig-like"/>
    <property type="match status" value="2"/>
</dbReference>
<comment type="caution">
    <text evidence="2">The sequence shown here is derived from an EMBL/GenBank/DDBJ whole genome shotgun (WGS) entry which is preliminary data.</text>
</comment>
<dbReference type="Proteomes" id="UP000434036">
    <property type="component" value="Unassembled WGS sequence"/>
</dbReference>
<dbReference type="InterPro" id="IPR013783">
    <property type="entry name" value="Ig-like_fold"/>
</dbReference>
<evidence type="ECO:0000313" key="3">
    <source>
        <dbReference type="Proteomes" id="UP000434036"/>
    </source>
</evidence>
<gene>
    <name evidence="2" type="ORF">GSF08_07345</name>
</gene>
<keyword evidence="3" id="KW-1185">Reference proteome</keyword>
<evidence type="ECO:0000259" key="1">
    <source>
        <dbReference type="Pfam" id="PF16403"/>
    </source>
</evidence>
<feature type="domain" description="Pesticidal crystal protein Cry22Aa Ig-like" evidence="1">
    <location>
        <begin position="310"/>
        <end position="366"/>
    </location>
</feature>
<evidence type="ECO:0000313" key="2">
    <source>
        <dbReference type="EMBL" id="MXQ73751.1"/>
    </source>
</evidence>
<dbReference type="EMBL" id="WUUQ01000002">
    <property type="protein sequence ID" value="MXQ73751.1"/>
    <property type="molecule type" value="Genomic_DNA"/>
</dbReference>
<reference evidence="2 3" key="2">
    <citation type="submission" date="2020-01" db="EMBL/GenBank/DDBJ databases">
        <title>Clostridiaceae sp. nov. isolated from the gut of human by culturomics.</title>
        <authorList>
            <person name="Chang Y."/>
        </authorList>
    </citation>
    <scope>NUCLEOTIDE SEQUENCE [LARGE SCALE GENOMIC DNA]</scope>
    <source>
        <strain evidence="2 3">DONG20-135</strain>
    </source>
</reference>
<name>A0A6N8U7A5_9FIRM</name>
<dbReference type="RefSeq" id="WP_160625162.1">
    <property type="nucleotide sequence ID" value="NZ_WUUQ01000002.1"/>
</dbReference>
<dbReference type="InterPro" id="IPR032179">
    <property type="entry name" value="Cry22Aa_Ig-like"/>
</dbReference>